<sequence length="215" mass="23194">MVDFPSKVTTETSSPQPQQGASRLRGLASSATSRMDESFLRSVPAALMAAETVLGLLHWALIAGAPYWHFPAYGWVMFVAVALWILTVLLFLVLLFSVPQRLSAVPWTMTVGEEAHFWALLRSGGTGTGTDTNLTRFWCRLQVMMYNGVAALLYLTAFLTNAATVRMFSASFHGHIGAAAFFGAALTLLYGAGAYVSYLDWRANGGDAATSTVPT</sequence>
<evidence type="ECO:0000313" key="10">
    <source>
        <dbReference type="EMBL" id="PWA22134.1"/>
    </source>
</evidence>
<dbReference type="PANTHER" id="PTHR22776:SF9">
    <property type="entry name" value="PLASMOLIPIN"/>
    <property type="match status" value="1"/>
</dbReference>
<feature type="transmembrane region" description="Helical" evidence="8">
    <location>
        <begin position="74"/>
        <end position="96"/>
    </location>
</feature>
<reference evidence="10 11" key="1">
    <citation type="journal article" date="2018" name="G3 (Bethesda)">
        <title>A High-Quality Reference Genome for the Invasive Mosquitofish Gambusia affinis Using a Chicago Library.</title>
        <authorList>
            <person name="Hoffberg S.L."/>
            <person name="Troendle N.J."/>
            <person name="Glenn T.C."/>
            <person name="Mahmud O."/>
            <person name="Louha S."/>
            <person name="Chalopin D."/>
            <person name="Bennetzen J.L."/>
            <person name="Mauricio R."/>
        </authorList>
    </citation>
    <scope>NUCLEOTIDE SEQUENCE [LARGE SCALE GENOMIC DNA]</scope>
    <source>
        <strain evidence="10">NE01/NJP1002.9</strain>
        <tissue evidence="10">Muscle</tissue>
    </source>
</reference>
<keyword evidence="3 8" id="KW-1133">Transmembrane helix</keyword>
<dbReference type="InterPro" id="IPR008253">
    <property type="entry name" value="Marvel"/>
</dbReference>
<comment type="caution">
    <text evidence="10">The sequence shown here is derived from an EMBL/GenBank/DDBJ whole genome shotgun (WGS) entry which is preliminary data.</text>
</comment>
<dbReference type="AlphaFoldDB" id="A0A315VFU9"/>
<comment type="subcellular location">
    <subcellularLocation>
        <location evidence="1">Membrane</location>
        <topology evidence="1">Multi-pass membrane protein</topology>
    </subcellularLocation>
</comment>
<evidence type="ECO:0000256" key="5">
    <source>
        <dbReference type="ARBA" id="ARBA00034721"/>
    </source>
</evidence>
<evidence type="ECO:0000313" key="11">
    <source>
        <dbReference type="Proteomes" id="UP000250572"/>
    </source>
</evidence>
<protein>
    <recommendedName>
        <fullName evidence="9">MARVEL domain-containing protein</fullName>
    </recommendedName>
</protein>
<dbReference type="PROSITE" id="PS51225">
    <property type="entry name" value="MARVEL"/>
    <property type="match status" value="1"/>
</dbReference>
<evidence type="ECO:0000256" key="1">
    <source>
        <dbReference type="ARBA" id="ARBA00004141"/>
    </source>
</evidence>
<dbReference type="EMBL" id="NHOQ01001809">
    <property type="protein sequence ID" value="PWA22134.1"/>
    <property type="molecule type" value="Genomic_DNA"/>
</dbReference>
<evidence type="ECO:0000256" key="8">
    <source>
        <dbReference type="SAM" id="Phobius"/>
    </source>
</evidence>
<dbReference type="Proteomes" id="UP000250572">
    <property type="component" value="Unassembled WGS sequence"/>
</dbReference>
<feature type="region of interest" description="Disordered" evidence="7">
    <location>
        <begin position="1"/>
        <end position="21"/>
    </location>
</feature>
<evidence type="ECO:0000256" key="4">
    <source>
        <dbReference type="ARBA" id="ARBA00023136"/>
    </source>
</evidence>
<name>A0A315VFU9_GAMAF</name>
<dbReference type="InterPro" id="IPR050578">
    <property type="entry name" value="MARVEL-CKLF_proteins"/>
</dbReference>
<dbReference type="GO" id="GO:0042552">
    <property type="term" value="P:myelination"/>
    <property type="evidence" value="ECO:0007669"/>
    <property type="project" value="TreeGrafter"/>
</dbReference>
<keyword evidence="11" id="KW-1185">Reference proteome</keyword>
<comment type="similarity">
    <text evidence="5">Belongs to the MAL family.</text>
</comment>
<feature type="transmembrane region" description="Helical" evidence="8">
    <location>
        <begin position="143"/>
        <end position="164"/>
    </location>
</feature>
<dbReference type="STRING" id="33528.ENSGAFP00000009512"/>
<feature type="transmembrane region" description="Helical" evidence="8">
    <location>
        <begin position="176"/>
        <end position="196"/>
    </location>
</feature>
<organism evidence="10 11">
    <name type="scientific">Gambusia affinis</name>
    <name type="common">Western mosquitofish</name>
    <name type="synonym">Heterandria affinis</name>
    <dbReference type="NCBI Taxonomy" id="33528"/>
    <lineage>
        <taxon>Eukaryota</taxon>
        <taxon>Metazoa</taxon>
        <taxon>Chordata</taxon>
        <taxon>Craniata</taxon>
        <taxon>Vertebrata</taxon>
        <taxon>Euteleostomi</taxon>
        <taxon>Actinopterygii</taxon>
        <taxon>Neopterygii</taxon>
        <taxon>Teleostei</taxon>
        <taxon>Neoteleostei</taxon>
        <taxon>Acanthomorphata</taxon>
        <taxon>Ovalentaria</taxon>
        <taxon>Atherinomorphae</taxon>
        <taxon>Cyprinodontiformes</taxon>
        <taxon>Poeciliidae</taxon>
        <taxon>Poeciliinae</taxon>
        <taxon>Gambusia</taxon>
    </lineage>
</organism>
<keyword evidence="2 6" id="KW-0812">Transmembrane</keyword>
<keyword evidence="4 6" id="KW-0472">Membrane</keyword>
<evidence type="ECO:0000259" key="9">
    <source>
        <dbReference type="PROSITE" id="PS51225"/>
    </source>
</evidence>
<evidence type="ECO:0000256" key="7">
    <source>
        <dbReference type="SAM" id="MobiDB-lite"/>
    </source>
</evidence>
<feature type="transmembrane region" description="Helical" evidence="8">
    <location>
        <begin position="43"/>
        <end position="68"/>
    </location>
</feature>
<gene>
    <name evidence="10" type="ORF">CCH79_00020151</name>
</gene>
<evidence type="ECO:0000256" key="2">
    <source>
        <dbReference type="ARBA" id="ARBA00022692"/>
    </source>
</evidence>
<dbReference type="GO" id="GO:0016020">
    <property type="term" value="C:membrane"/>
    <property type="evidence" value="ECO:0007669"/>
    <property type="project" value="UniProtKB-SubCell"/>
</dbReference>
<dbReference type="GO" id="GO:0019911">
    <property type="term" value="F:structural constituent of myelin sheath"/>
    <property type="evidence" value="ECO:0007669"/>
    <property type="project" value="TreeGrafter"/>
</dbReference>
<feature type="domain" description="MARVEL" evidence="9">
    <location>
        <begin position="39"/>
        <end position="202"/>
    </location>
</feature>
<evidence type="ECO:0000256" key="3">
    <source>
        <dbReference type="ARBA" id="ARBA00022989"/>
    </source>
</evidence>
<accession>A0A315VFU9</accession>
<proteinExistence type="inferred from homology"/>
<dbReference type="PANTHER" id="PTHR22776">
    <property type="entry name" value="MARVEL-CONTAINING POTENTIAL LIPID RAFT-ASSOCIATED PROTEIN"/>
    <property type="match status" value="1"/>
</dbReference>
<feature type="compositionally biased region" description="Polar residues" evidence="7">
    <location>
        <begin position="7"/>
        <end position="21"/>
    </location>
</feature>
<evidence type="ECO:0000256" key="6">
    <source>
        <dbReference type="PROSITE-ProRule" id="PRU00581"/>
    </source>
</evidence>